<dbReference type="PANTHER" id="PTHR10340:SF57">
    <property type="entry name" value="METALLOPHOS DOMAIN-CONTAINING PROTEIN"/>
    <property type="match status" value="1"/>
</dbReference>
<organism evidence="9 10">
    <name type="scientific">Anopheles arabiensis</name>
    <name type="common">Mosquito</name>
    <dbReference type="NCBI Taxonomy" id="7173"/>
    <lineage>
        <taxon>Eukaryota</taxon>
        <taxon>Metazoa</taxon>
        <taxon>Ecdysozoa</taxon>
        <taxon>Arthropoda</taxon>
        <taxon>Hexapoda</taxon>
        <taxon>Insecta</taxon>
        <taxon>Pterygota</taxon>
        <taxon>Neoptera</taxon>
        <taxon>Endopterygota</taxon>
        <taxon>Diptera</taxon>
        <taxon>Nematocera</taxon>
        <taxon>Culicoidea</taxon>
        <taxon>Culicidae</taxon>
        <taxon>Anophelinae</taxon>
        <taxon>Anopheles</taxon>
    </lineage>
</organism>
<dbReference type="InterPro" id="IPR029052">
    <property type="entry name" value="Metallo-depent_PP-like"/>
</dbReference>
<protein>
    <recommendedName>
        <fullName evidence="8">Sphingomyelin phosphodiesterase C-terminal domain-containing protein</fullName>
    </recommendedName>
</protein>
<reference evidence="9" key="1">
    <citation type="submission" date="2022-08" db="UniProtKB">
        <authorList>
            <consortium name="EnsemblMetazoa"/>
        </authorList>
    </citation>
    <scope>IDENTIFICATION</scope>
    <source>
        <strain evidence="9">Dongola</strain>
    </source>
</reference>
<dbReference type="EMBL" id="APCN01000136">
    <property type="status" value="NOT_ANNOTATED_CDS"/>
    <property type="molecule type" value="Genomic_DNA"/>
</dbReference>
<dbReference type="AlphaFoldDB" id="A0A182I2A5"/>
<dbReference type="InterPro" id="IPR045473">
    <property type="entry name" value="ASM_C"/>
</dbReference>
<dbReference type="Pfam" id="PF19272">
    <property type="entry name" value="ASMase_C"/>
    <property type="match status" value="1"/>
</dbReference>
<name>A0A182I2A5_ANOAR</name>
<keyword evidence="4" id="KW-0732">Signal</keyword>
<dbReference type="PANTHER" id="PTHR10340">
    <property type="entry name" value="SPHINGOMYELIN PHOSPHODIESTERASE"/>
    <property type="match status" value="1"/>
</dbReference>
<dbReference type="GO" id="GO:0008081">
    <property type="term" value="F:phosphoric diester hydrolase activity"/>
    <property type="evidence" value="ECO:0007669"/>
    <property type="project" value="TreeGrafter"/>
</dbReference>
<proteinExistence type="inferred from homology"/>
<dbReference type="RefSeq" id="XP_040154391.1">
    <property type="nucleotide sequence ID" value="XM_040298457.1"/>
</dbReference>
<comment type="similarity">
    <text evidence="2">Belongs to the acid sphingomyelinase family.</text>
</comment>
<keyword evidence="10" id="KW-1185">Reference proteome</keyword>
<dbReference type="SUPFAM" id="SSF56300">
    <property type="entry name" value="Metallo-dependent phosphatases"/>
    <property type="match status" value="1"/>
</dbReference>
<accession>A0A182I2A5</accession>
<dbReference type="VEuPathDB" id="VectorBase:AARA21_005924"/>
<evidence type="ECO:0000256" key="5">
    <source>
        <dbReference type="ARBA" id="ARBA00022801"/>
    </source>
</evidence>
<dbReference type="Gene3D" id="3.60.21.10">
    <property type="match status" value="1"/>
</dbReference>
<keyword evidence="3" id="KW-0479">Metal-binding</keyword>
<keyword evidence="5" id="KW-0378">Hydrolase</keyword>
<evidence type="ECO:0000256" key="4">
    <source>
        <dbReference type="ARBA" id="ARBA00022729"/>
    </source>
</evidence>
<dbReference type="GO" id="GO:0005615">
    <property type="term" value="C:extracellular space"/>
    <property type="evidence" value="ECO:0007669"/>
    <property type="project" value="TreeGrafter"/>
</dbReference>
<evidence type="ECO:0000256" key="7">
    <source>
        <dbReference type="ARBA" id="ARBA00023180"/>
    </source>
</evidence>
<dbReference type="RefSeq" id="XP_040154390.1">
    <property type="nucleotide sequence ID" value="XM_040298456.1"/>
</dbReference>
<evidence type="ECO:0000256" key="3">
    <source>
        <dbReference type="ARBA" id="ARBA00022723"/>
    </source>
</evidence>
<evidence type="ECO:0000259" key="8">
    <source>
        <dbReference type="Pfam" id="PF19272"/>
    </source>
</evidence>
<evidence type="ECO:0000256" key="1">
    <source>
        <dbReference type="ARBA" id="ARBA00001947"/>
    </source>
</evidence>
<dbReference type="KEGG" id="aara:120895276"/>
<dbReference type="InterPro" id="IPR041805">
    <property type="entry name" value="ASMase/PPN1_MPP"/>
</dbReference>
<dbReference type="EnsemblMetazoa" id="AARA007702-RA">
    <property type="protein sequence ID" value="AARA007702-PA"/>
    <property type="gene ID" value="AARA007702"/>
</dbReference>
<dbReference type="VEuPathDB" id="VectorBase:AARA007702"/>
<evidence type="ECO:0000256" key="6">
    <source>
        <dbReference type="ARBA" id="ARBA00022833"/>
    </source>
</evidence>
<dbReference type="GeneID" id="120895276"/>
<dbReference type="RefSeq" id="XP_040154392.1">
    <property type="nucleotide sequence ID" value="XM_040298458.1"/>
</dbReference>
<keyword evidence="7" id="KW-0325">Glycoprotein</keyword>
<comment type="cofactor">
    <cofactor evidence="1">
        <name>Zn(2+)</name>
        <dbReference type="ChEBI" id="CHEBI:29105"/>
    </cofactor>
</comment>
<evidence type="ECO:0000313" key="9">
    <source>
        <dbReference type="EnsemblMetazoa" id="AARA007702-PA"/>
    </source>
</evidence>
<feature type="domain" description="Sphingomyelin phosphodiesterase C-terminal" evidence="8">
    <location>
        <begin position="387"/>
        <end position="523"/>
    </location>
</feature>
<dbReference type="Proteomes" id="UP000075840">
    <property type="component" value="Unassembled WGS sequence"/>
</dbReference>
<keyword evidence="6" id="KW-0862">Zinc</keyword>
<evidence type="ECO:0000256" key="2">
    <source>
        <dbReference type="ARBA" id="ARBA00008234"/>
    </source>
</evidence>
<dbReference type="CDD" id="cd00842">
    <property type="entry name" value="MPP_ASMase"/>
    <property type="match status" value="1"/>
</dbReference>
<dbReference type="GO" id="GO:0046872">
    <property type="term" value="F:metal ion binding"/>
    <property type="evidence" value="ECO:0007669"/>
    <property type="project" value="UniProtKB-KW"/>
</dbReference>
<evidence type="ECO:0000313" key="10">
    <source>
        <dbReference type="Proteomes" id="UP000075840"/>
    </source>
</evidence>
<sequence>MKHNGYPGTLTMDLNRLLKVFPGIALTWVCFLVATYCVKLTEARIGYFWHITDLHLDTYYTTKGDIFRSCWLNEHHSNTASAKRPGPYGDYMCDSPWSLLESATQAMKSKQGDNVEFVLWTGDGLSHSAKRMHETKRLDVLRNITELMSRTFPSQFVFPVLGHEDGSANFEQLGDLWRHWLPLEAVQTFEKGGYYTIEQTKSRLRIIALNTNYMRHDAKYSQSHSSAVKQRPDGSYHYPAGGHYGDHHMGKHYHSREGSSSGYLYSDRRNGYSSSSNLADSGIGGHASALSGSSSHESEKQWEWLEEVLAKSSRNKETVYIVGHIPPGSDERHIGHTVPFGHSSFTEKNNVRYLRLVKRYSSIIQGQFFGHLHSDSFRVVYNEVGKPVSWMMIAPSISPRRSSESNNPAMRLYKFDTDTGQVLDYTQYYLDLEQANKLEEAVWQPEYNLTTYYYGLSEVSSLALHNLADHFNNADDAQFMKYYRANSVRHATSSCEGVCLLNHYCAITRLDYREFRSCLETAAKALASKNASPAGLLGPSFALNRLLIATVPAALLLLCMFASSTISSLEVVRIAFAGPCIGLLRSVAFIVSCWRFAAGCWMMAIGHVTLLLACIGAIRDAAFVPLVSAFSCTFLCLSQRWPAKVGSAGMMRQLRASTVNGMNEKDMCIAFSLK</sequence>